<dbReference type="InterPro" id="IPR001647">
    <property type="entry name" value="HTH_TetR"/>
</dbReference>
<dbReference type="PRINTS" id="PR00455">
    <property type="entry name" value="HTHTETR"/>
</dbReference>
<sequence length="201" mass="22413">MNPEDPRAVRTRQRVLDSTVRLLAERGVEAMTMDAVASTAGISRSTLYRHWPERLRLLIDAVEHLGVQLRDTAPGDPAPGEGLEQELQRVIGQLGTGLRSSRWGAIAGSLAVAAEHDEALAEVYREYVHSRRREVLSALHRAQRSGELADSLDPEWAVSLLAGPIYYHRLVLHQPFDEQQVTEHVSRTVSLLRSTNGTNER</sequence>
<dbReference type="GO" id="GO:0003700">
    <property type="term" value="F:DNA-binding transcription factor activity"/>
    <property type="evidence" value="ECO:0007669"/>
    <property type="project" value="TreeGrafter"/>
</dbReference>
<dbReference type="InterPro" id="IPR036271">
    <property type="entry name" value="Tet_transcr_reg_TetR-rel_C_sf"/>
</dbReference>
<proteinExistence type="predicted"/>
<dbReference type="InterPro" id="IPR011075">
    <property type="entry name" value="TetR_C"/>
</dbReference>
<accession>A0A852ZDI9</accession>
<gene>
    <name evidence="6" type="ORF">FHR84_004145</name>
</gene>
<organism evidence="6 7">
    <name type="scientific">Actinopolyspora biskrensis</name>
    <dbReference type="NCBI Taxonomy" id="1470178"/>
    <lineage>
        <taxon>Bacteria</taxon>
        <taxon>Bacillati</taxon>
        <taxon>Actinomycetota</taxon>
        <taxon>Actinomycetes</taxon>
        <taxon>Actinopolysporales</taxon>
        <taxon>Actinopolysporaceae</taxon>
        <taxon>Actinopolyspora</taxon>
    </lineage>
</organism>
<dbReference type="GO" id="GO:0000976">
    <property type="term" value="F:transcription cis-regulatory region binding"/>
    <property type="evidence" value="ECO:0007669"/>
    <property type="project" value="TreeGrafter"/>
</dbReference>
<feature type="domain" description="HTH tetR-type" evidence="5">
    <location>
        <begin position="9"/>
        <end position="69"/>
    </location>
</feature>
<evidence type="ECO:0000259" key="5">
    <source>
        <dbReference type="PROSITE" id="PS50977"/>
    </source>
</evidence>
<dbReference type="Proteomes" id="UP000548304">
    <property type="component" value="Unassembled WGS sequence"/>
</dbReference>
<evidence type="ECO:0000256" key="2">
    <source>
        <dbReference type="ARBA" id="ARBA00023125"/>
    </source>
</evidence>
<dbReference type="PANTHER" id="PTHR30055:SF148">
    <property type="entry name" value="TETR-FAMILY TRANSCRIPTIONAL REGULATOR"/>
    <property type="match status" value="1"/>
</dbReference>
<dbReference type="Gene3D" id="1.10.10.60">
    <property type="entry name" value="Homeodomain-like"/>
    <property type="match status" value="1"/>
</dbReference>
<evidence type="ECO:0000256" key="1">
    <source>
        <dbReference type="ARBA" id="ARBA00023015"/>
    </source>
</evidence>
<evidence type="ECO:0000256" key="3">
    <source>
        <dbReference type="ARBA" id="ARBA00023163"/>
    </source>
</evidence>
<dbReference type="Pfam" id="PF00440">
    <property type="entry name" value="TetR_N"/>
    <property type="match status" value="1"/>
</dbReference>
<evidence type="ECO:0000313" key="7">
    <source>
        <dbReference type="Proteomes" id="UP000548304"/>
    </source>
</evidence>
<dbReference type="Pfam" id="PF16859">
    <property type="entry name" value="TetR_C_11"/>
    <property type="match status" value="1"/>
</dbReference>
<dbReference type="PANTHER" id="PTHR30055">
    <property type="entry name" value="HTH-TYPE TRANSCRIPTIONAL REGULATOR RUTR"/>
    <property type="match status" value="1"/>
</dbReference>
<dbReference type="SUPFAM" id="SSF46689">
    <property type="entry name" value="Homeodomain-like"/>
    <property type="match status" value="1"/>
</dbReference>
<dbReference type="PROSITE" id="PS50977">
    <property type="entry name" value="HTH_TETR_2"/>
    <property type="match status" value="1"/>
</dbReference>
<keyword evidence="7" id="KW-1185">Reference proteome</keyword>
<comment type="caution">
    <text evidence="6">The sequence shown here is derived from an EMBL/GenBank/DDBJ whole genome shotgun (WGS) entry which is preliminary data.</text>
</comment>
<evidence type="ECO:0000313" key="6">
    <source>
        <dbReference type="EMBL" id="NYH80777.1"/>
    </source>
</evidence>
<dbReference type="InterPro" id="IPR009057">
    <property type="entry name" value="Homeodomain-like_sf"/>
</dbReference>
<reference evidence="6 7" key="1">
    <citation type="submission" date="2020-07" db="EMBL/GenBank/DDBJ databases">
        <title>Genomic Encyclopedia of Type Strains, Phase III (KMG-III): the genomes of soil and plant-associated and newly described type strains.</title>
        <authorList>
            <person name="Whitman W."/>
        </authorList>
    </citation>
    <scope>NUCLEOTIDE SEQUENCE [LARGE SCALE GENOMIC DNA]</scope>
    <source>
        <strain evidence="6 7">CECT 8576</strain>
    </source>
</reference>
<dbReference type="AlphaFoldDB" id="A0A852ZDI9"/>
<name>A0A852ZDI9_9ACTN</name>
<protein>
    <submittedName>
        <fullName evidence="6">AcrR family transcriptional regulator</fullName>
    </submittedName>
</protein>
<dbReference type="InterPro" id="IPR050109">
    <property type="entry name" value="HTH-type_TetR-like_transc_reg"/>
</dbReference>
<feature type="DNA-binding region" description="H-T-H motif" evidence="4">
    <location>
        <begin position="32"/>
        <end position="51"/>
    </location>
</feature>
<dbReference type="RefSeq" id="WP_179537092.1">
    <property type="nucleotide sequence ID" value="NZ_JACBYW010000009.1"/>
</dbReference>
<dbReference type="Gene3D" id="1.10.357.10">
    <property type="entry name" value="Tetracycline Repressor, domain 2"/>
    <property type="match status" value="1"/>
</dbReference>
<keyword evidence="1" id="KW-0805">Transcription regulation</keyword>
<keyword evidence="2 4" id="KW-0238">DNA-binding</keyword>
<evidence type="ECO:0000256" key="4">
    <source>
        <dbReference type="PROSITE-ProRule" id="PRU00335"/>
    </source>
</evidence>
<keyword evidence="3" id="KW-0804">Transcription</keyword>
<dbReference type="SUPFAM" id="SSF48498">
    <property type="entry name" value="Tetracyclin repressor-like, C-terminal domain"/>
    <property type="match status" value="1"/>
</dbReference>
<dbReference type="EMBL" id="JACBYW010000009">
    <property type="protein sequence ID" value="NYH80777.1"/>
    <property type="molecule type" value="Genomic_DNA"/>
</dbReference>